<accession>A0AAD8B4T8</accession>
<gene>
    <name evidence="2" type="ORF">Bpfe_022481</name>
</gene>
<proteinExistence type="predicted"/>
<sequence>MLTMVHSGLRALPDLSAEAADNHRPEFAPRGAVEEEVTRVVEVHQHSGQRVEQHPPGHKEAVFRVLVEPDGDDLGQVVGQCGQQKGERDGQQHHGDSHVAGLTG</sequence>
<feature type="compositionally biased region" description="Basic and acidic residues" evidence="1">
    <location>
        <begin position="85"/>
        <end position="97"/>
    </location>
</feature>
<dbReference type="EMBL" id="JASAOG010000142">
    <property type="protein sequence ID" value="KAK0048041.1"/>
    <property type="molecule type" value="Genomic_DNA"/>
</dbReference>
<comment type="caution">
    <text evidence="2">The sequence shown here is derived from an EMBL/GenBank/DDBJ whole genome shotgun (WGS) entry which is preliminary data.</text>
</comment>
<evidence type="ECO:0000313" key="3">
    <source>
        <dbReference type="Proteomes" id="UP001233172"/>
    </source>
</evidence>
<dbReference type="AlphaFoldDB" id="A0AAD8B4T8"/>
<evidence type="ECO:0000313" key="2">
    <source>
        <dbReference type="EMBL" id="KAK0048041.1"/>
    </source>
</evidence>
<protein>
    <submittedName>
        <fullName evidence="2">Uncharacterized protein</fullName>
    </submittedName>
</protein>
<organism evidence="2 3">
    <name type="scientific">Biomphalaria pfeifferi</name>
    <name type="common">Bloodfluke planorb</name>
    <name type="synonym">Freshwater snail</name>
    <dbReference type="NCBI Taxonomy" id="112525"/>
    <lineage>
        <taxon>Eukaryota</taxon>
        <taxon>Metazoa</taxon>
        <taxon>Spiralia</taxon>
        <taxon>Lophotrochozoa</taxon>
        <taxon>Mollusca</taxon>
        <taxon>Gastropoda</taxon>
        <taxon>Heterobranchia</taxon>
        <taxon>Euthyneura</taxon>
        <taxon>Panpulmonata</taxon>
        <taxon>Hygrophila</taxon>
        <taxon>Lymnaeoidea</taxon>
        <taxon>Planorbidae</taxon>
        <taxon>Biomphalaria</taxon>
    </lineage>
</organism>
<feature type="region of interest" description="Disordered" evidence="1">
    <location>
        <begin position="82"/>
        <end position="104"/>
    </location>
</feature>
<dbReference type="Proteomes" id="UP001233172">
    <property type="component" value="Unassembled WGS sequence"/>
</dbReference>
<reference evidence="2" key="2">
    <citation type="submission" date="2023-04" db="EMBL/GenBank/DDBJ databases">
        <authorList>
            <person name="Bu L."/>
            <person name="Lu L."/>
            <person name="Laidemitt M.R."/>
            <person name="Zhang S.M."/>
            <person name="Mutuku M."/>
            <person name="Mkoji G."/>
            <person name="Steinauer M."/>
            <person name="Loker E.S."/>
        </authorList>
    </citation>
    <scope>NUCLEOTIDE SEQUENCE</scope>
    <source>
        <strain evidence="2">KasaAsao</strain>
        <tissue evidence="2">Whole Snail</tissue>
    </source>
</reference>
<reference evidence="2" key="1">
    <citation type="journal article" date="2023" name="PLoS Negl. Trop. Dis.">
        <title>A genome sequence for Biomphalaria pfeifferi, the major vector snail for the human-infecting parasite Schistosoma mansoni.</title>
        <authorList>
            <person name="Bu L."/>
            <person name="Lu L."/>
            <person name="Laidemitt M.R."/>
            <person name="Zhang S.M."/>
            <person name="Mutuku M."/>
            <person name="Mkoji G."/>
            <person name="Steinauer M."/>
            <person name="Loker E.S."/>
        </authorList>
    </citation>
    <scope>NUCLEOTIDE SEQUENCE</scope>
    <source>
        <strain evidence="2">KasaAsao</strain>
    </source>
</reference>
<name>A0AAD8B4T8_BIOPF</name>
<evidence type="ECO:0000256" key="1">
    <source>
        <dbReference type="SAM" id="MobiDB-lite"/>
    </source>
</evidence>
<keyword evidence="3" id="KW-1185">Reference proteome</keyword>